<evidence type="ECO:0000256" key="3">
    <source>
        <dbReference type="ARBA" id="ARBA00022989"/>
    </source>
</evidence>
<dbReference type="InterPro" id="IPR025423">
    <property type="entry name" value="TMEM205-like"/>
</dbReference>
<dbReference type="RefSeq" id="WP_284259604.1">
    <property type="nucleotide sequence ID" value="NZ_BSOS01000094.1"/>
</dbReference>
<evidence type="ECO:0000256" key="5">
    <source>
        <dbReference type="SAM" id="Phobius"/>
    </source>
</evidence>
<feature type="transmembrane region" description="Helical" evidence="5">
    <location>
        <begin position="7"/>
        <end position="31"/>
    </location>
</feature>
<protein>
    <recommendedName>
        <fullName evidence="6">TMEM205-like domain-containing protein</fullName>
    </recommendedName>
</protein>
<keyword evidence="3 5" id="KW-1133">Transmembrane helix</keyword>
<evidence type="ECO:0000256" key="1">
    <source>
        <dbReference type="ARBA" id="ARBA00004370"/>
    </source>
</evidence>
<gene>
    <name evidence="7" type="ORF">GCM10010909_34280</name>
</gene>
<organism evidence="7 8">
    <name type="scientific">Acidocella aquatica</name>
    <dbReference type="NCBI Taxonomy" id="1922313"/>
    <lineage>
        <taxon>Bacteria</taxon>
        <taxon>Pseudomonadati</taxon>
        <taxon>Pseudomonadota</taxon>
        <taxon>Alphaproteobacteria</taxon>
        <taxon>Acetobacterales</taxon>
        <taxon>Acidocellaceae</taxon>
        <taxon>Acidocella</taxon>
    </lineage>
</organism>
<evidence type="ECO:0000313" key="8">
    <source>
        <dbReference type="Proteomes" id="UP001156641"/>
    </source>
</evidence>
<proteinExistence type="predicted"/>
<dbReference type="EMBL" id="BSOS01000094">
    <property type="protein sequence ID" value="GLR68746.1"/>
    <property type="molecule type" value="Genomic_DNA"/>
</dbReference>
<evidence type="ECO:0000256" key="2">
    <source>
        <dbReference type="ARBA" id="ARBA00022692"/>
    </source>
</evidence>
<keyword evidence="4 5" id="KW-0472">Membrane</keyword>
<evidence type="ECO:0000256" key="4">
    <source>
        <dbReference type="ARBA" id="ARBA00023136"/>
    </source>
</evidence>
<dbReference type="Pfam" id="PF13664">
    <property type="entry name" value="DUF4149"/>
    <property type="match status" value="1"/>
</dbReference>
<accession>A0ABQ6AD75</accession>
<sequence>MLITGNILVALGLAALVGGMLFFGAVMAPLVFTKLPAEAAGNFIRAAFPFYYAYIIAASALAAGGFLFRGEYGAASVLMVVMAVTVWLLFGWMPHLEAMRVAGDTAGFSRGHRISVWVNGGQLLTALALLIRTAV</sequence>
<comment type="subcellular location">
    <subcellularLocation>
        <location evidence="1">Membrane</location>
    </subcellularLocation>
</comment>
<feature type="transmembrane region" description="Helical" evidence="5">
    <location>
        <begin position="75"/>
        <end position="94"/>
    </location>
</feature>
<feature type="domain" description="TMEM205-like" evidence="6">
    <location>
        <begin position="11"/>
        <end position="102"/>
    </location>
</feature>
<evidence type="ECO:0000313" key="7">
    <source>
        <dbReference type="EMBL" id="GLR68746.1"/>
    </source>
</evidence>
<dbReference type="Proteomes" id="UP001156641">
    <property type="component" value="Unassembled WGS sequence"/>
</dbReference>
<keyword evidence="2 5" id="KW-0812">Transmembrane</keyword>
<feature type="transmembrane region" description="Helical" evidence="5">
    <location>
        <begin position="114"/>
        <end position="131"/>
    </location>
</feature>
<keyword evidence="8" id="KW-1185">Reference proteome</keyword>
<comment type="caution">
    <text evidence="7">The sequence shown here is derived from an EMBL/GenBank/DDBJ whole genome shotgun (WGS) entry which is preliminary data.</text>
</comment>
<name>A0ABQ6AD75_9PROT</name>
<reference evidence="8" key="1">
    <citation type="journal article" date="2019" name="Int. J. Syst. Evol. Microbiol.">
        <title>The Global Catalogue of Microorganisms (GCM) 10K type strain sequencing project: providing services to taxonomists for standard genome sequencing and annotation.</title>
        <authorList>
            <consortium name="The Broad Institute Genomics Platform"/>
            <consortium name="The Broad Institute Genome Sequencing Center for Infectious Disease"/>
            <person name="Wu L."/>
            <person name="Ma J."/>
        </authorList>
    </citation>
    <scope>NUCLEOTIDE SEQUENCE [LARGE SCALE GENOMIC DNA]</scope>
    <source>
        <strain evidence="8">NBRC 112502</strain>
    </source>
</reference>
<feature type="transmembrane region" description="Helical" evidence="5">
    <location>
        <begin position="51"/>
        <end position="68"/>
    </location>
</feature>
<evidence type="ECO:0000259" key="6">
    <source>
        <dbReference type="Pfam" id="PF13664"/>
    </source>
</evidence>